<gene>
    <name evidence="1" type="ordered locus">trd_A0382</name>
</gene>
<geneLocation type="plasmid" evidence="2">
    <name>Tros</name>
</geneLocation>
<dbReference type="KEGG" id="tro:trd_A0382"/>
<protein>
    <submittedName>
        <fullName evidence="1">Uncharacterized protein</fullName>
    </submittedName>
</protein>
<accession>B9L3L8</accession>
<dbReference type="Proteomes" id="UP000000447">
    <property type="component" value="Plasmid unnamed"/>
</dbReference>
<dbReference type="EMBL" id="CP001276">
    <property type="protein sequence ID" value="ACM07172.1"/>
    <property type="molecule type" value="Genomic_DNA"/>
</dbReference>
<organism evidence="1 2">
    <name type="scientific">Thermomicrobium roseum (strain ATCC 27502 / DSM 5159 / P-2)</name>
    <dbReference type="NCBI Taxonomy" id="309801"/>
    <lineage>
        <taxon>Bacteria</taxon>
        <taxon>Pseudomonadati</taxon>
        <taxon>Thermomicrobiota</taxon>
        <taxon>Thermomicrobia</taxon>
        <taxon>Thermomicrobiales</taxon>
        <taxon>Thermomicrobiaceae</taxon>
        <taxon>Thermomicrobium</taxon>
    </lineage>
</organism>
<sequence>MALLDSPLVGSAAVYTSYQPMRCAGNGFPGEMAFRVACRSPCRRRE</sequence>
<evidence type="ECO:0000313" key="1">
    <source>
        <dbReference type="EMBL" id="ACM07172.1"/>
    </source>
</evidence>
<proteinExistence type="predicted"/>
<keyword evidence="1" id="KW-0614">Plasmid</keyword>
<keyword evidence="2" id="KW-1185">Reference proteome</keyword>
<dbReference type="AlphaFoldDB" id="B9L3L8"/>
<reference evidence="1 2" key="1">
    <citation type="journal article" date="2009" name="PLoS ONE">
        <title>Complete genome sequence of the aerobic CO-oxidizing thermophile Thermomicrobium roseum.</title>
        <authorList>
            <person name="Wu D."/>
            <person name="Raymond J."/>
            <person name="Wu M."/>
            <person name="Chatterji S."/>
            <person name="Ren Q."/>
            <person name="Graham J.E."/>
            <person name="Bryant D.A."/>
            <person name="Robb F."/>
            <person name="Colman A."/>
            <person name="Tallon L.J."/>
            <person name="Badger J.H."/>
            <person name="Madupu R."/>
            <person name="Ward N.L."/>
            <person name="Eisen J.A."/>
        </authorList>
    </citation>
    <scope>NUCLEOTIDE SEQUENCE [LARGE SCALE GENOMIC DNA]</scope>
    <source>
        <strain evidence="2">ATCC 27502 / DSM 5159 / P-2</strain>
        <plasmid evidence="1">unnamed</plasmid>
    </source>
</reference>
<dbReference type="HOGENOM" id="CLU_3190109_0_0_0"/>
<evidence type="ECO:0000313" key="2">
    <source>
        <dbReference type="Proteomes" id="UP000000447"/>
    </source>
</evidence>
<name>B9L3L8_THERP</name>